<dbReference type="AlphaFoldDB" id="A0A1N7LK99"/>
<evidence type="ECO:0000256" key="1">
    <source>
        <dbReference type="SAM" id="Phobius"/>
    </source>
</evidence>
<organism evidence="3 4">
    <name type="scientific">Kaistella chaponensis</name>
    <dbReference type="NCBI Taxonomy" id="713588"/>
    <lineage>
        <taxon>Bacteria</taxon>
        <taxon>Pseudomonadati</taxon>
        <taxon>Bacteroidota</taxon>
        <taxon>Flavobacteriia</taxon>
        <taxon>Flavobacteriales</taxon>
        <taxon>Weeksellaceae</taxon>
        <taxon>Chryseobacterium group</taxon>
        <taxon>Kaistella</taxon>
    </lineage>
</organism>
<dbReference type="Proteomes" id="UP000185839">
    <property type="component" value="Unassembled WGS sequence"/>
</dbReference>
<accession>A0A1N7LK99</accession>
<keyword evidence="1" id="KW-0812">Transmembrane</keyword>
<sequence>MENLTPKEVDYAIAKERVNQMKKFYTSLALFILVFAIYAARKYYKTGEIAFLDFNNFSAIFWIWGFILALKAFKLFILNQSWERKMMNKELNK</sequence>
<keyword evidence="4" id="KW-1185">Reference proteome</keyword>
<dbReference type="Pfam" id="PF13239">
    <property type="entry name" value="2TM"/>
    <property type="match status" value="1"/>
</dbReference>
<keyword evidence="1" id="KW-1133">Transmembrane helix</keyword>
<evidence type="ECO:0000259" key="2">
    <source>
        <dbReference type="Pfam" id="PF13239"/>
    </source>
</evidence>
<dbReference type="STRING" id="713588.SAMN05421789_105171"/>
<keyword evidence="1" id="KW-0472">Membrane</keyword>
<evidence type="ECO:0000313" key="3">
    <source>
        <dbReference type="EMBL" id="SIS74214.1"/>
    </source>
</evidence>
<dbReference type="InterPro" id="IPR025698">
    <property type="entry name" value="2TM_dom"/>
</dbReference>
<evidence type="ECO:0000313" key="4">
    <source>
        <dbReference type="Proteomes" id="UP000185839"/>
    </source>
</evidence>
<feature type="transmembrane region" description="Helical" evidence="1">
    <location>
        <begin position="24"/>
        <end position="40"/>
    </location>
</feature>
<feature type="transmembrane region" description="Helical" evidence="1">
    <location>
        <begin position="60"/>
        <end position="79"/>
    </location>
</feature>
<dbReference type="EMBL" id="FTOI01000005">
    <property type="protein sequence ID" value="SIS74214.1"/>
    <property type="molecule type" value="Genomic_DNA"/>
</dbReference>
<dbReference type="RefSeq" id="WP_076386801.1">
    <property type="nucleotide sequence ID" value="NZ_FTOI01000005.1"/>
</dbReference>
<gene>
    <name evidence="3" type="ORF">SAMN05421789_105171</name>
</gene>
<reference evidence="4" key="1">
    <citation type="submission" date="2017-01" db="EMBL/GenBank/DDBJ databases">
        <authorList>
            <person name="Varghese N."/>
            <person name="Submissions S."/>
        </authorList>
    </citation>
    <scope>NUCLEOTIDE SEQUENCE [LARGE SCALE GENOMIC DNA]</scope>
    <source>
        <strain evidence="4">DSM 23145</strain>
    </source>
</reference>
<proteinExistence type="predicted"/>
<name>A0A1N7LK99_9FLAO</name>
<dbReference type="OrthoDB" id="1260494at2"/>
<protein>
    <submittedName>
        <fullName evidence="3">2TM domain-containing protein</fullName>
    </submittedName>
</protein>
<feature type="domain" description="2TM" evidence="2">
    <location>
        <begin position="14"/>
        <end position="91"/>
    </location>
</feature>